<dbReference type="Gene3D" id="3.30.30.30">
    <property type="match status" value="1"/>
</dbReference>
<dbReference type="Gene3D" id="1.20.1270.10">
    <property type="match status" value="1"/>
</dbReference>
<reference evidence="13 14" key="1">
    <citation type="submission" date="2020-02" db="EMBL/GenBank/DDBJ databases">
        <authorList>
            <person name="Ma Q."/>
            <person name="Huang Y."/>
            <person name="Song X."/>
            <person name="Pei D."/>
        </authorList>
    </citation>
    <scope>NUCLEOTIDE SEQUENCE [LARGE SCALE GENOMIC DNA]</scope>
    <source>
        <strain evidence="13">Sxm20200214</strain>
        <tissue evidence="13">Leaf</tissue>
    </source>
</reference>
<evidence type="ECO:0000256" key="3">
    <source>
        <dbReference type="ARBA" id="ARBA00022679"/>
    </source>
</evidence>
<dbReference type="InterPro" id="IPR019378">
    <property type="entry name" value="GDP-Fuc_O-FucTrfase"/>
</dbReference>
<feature type="region of interest" description="Disordered" evidence="11">
    <location>
        <begin position="1248"/>
        <end position="1300"/>
    </location>
</feature>
<dbReference type="FunFam" id="3.90.640.10:FF:000004">
    <property type="entry name" value="Heat shock 70 kDa protein 4"/>
    <property type="match status" value="1"/>
</dbReference>
<dbReference type="PROSITE" id="PS01036">
    <property type="entry name" value="HSP70_3"/>
    <property type="match status" value="1"/>
</dbReference>
<dbReference type="InterPro" id="IPR018181">
    <property type="entry name" value="Heat_shock_70_CS"/>
</dbReference>
<keyword evidence="14" id="KW-1185">Reference proteome</keyword>
<keyword evidence="12" id="KW-0812">Transmembrane</keyword>
<evidence type="ECO:0000256" key="6">
    <source>
        <dbReference type="ARBA" id="ARBA00023186"/>
    </source>
</evidence>
<evidence type="ECO:0000256" key="5">
    <source>
        <dbReference type="ARBA" id="ARBA00022840"/>
    </source>
</evidence>
<name>A0A8X7NUV2_BRACI</name>
<evidence type="ECO:0000313" key="14">
    <source>
        <dbReference type="Proteomes" id="UP000886595"/>
    </source>
</evidence>
<feature type="compositionally biased region" description="Basic and acidic residues" evidence="11">
    <location>
        <begin position="1526"/>
        <end position="1545"/>
    </location>
</feature>
<sequence>MSLAEVWRSRVRLLTTTNSPQLNGGGGGGNKSALWKWRSSSGQPKRTVMWTWVCGFMLFTLGVISLFTGHVVSHLEWYSQQLSKRSLLDMSRREPIDVWKSKYSKFFYGCSERGRNFPAAVQEHRSNGYLLIAASGGLNQQRTGITDAVVVARILNATLVVPELDHHSYWKDDSDFNDVFDVNWFISSLTKDVTIVKRVPDRVMRSMEKPPYTMRVPRKSTPEYYLDQVLPILSRRHVLQLTKFDYRLANDLDEDMQKLRCRVNYHALRFTKRIQSVGMKVVKRMRKMAKRFIAVHLRFEPDMLAFSGCDFGGGEKERAELAEIRKRWDTLPDLDPLEERKRGKCPLTPHEVGLMLRALGFANDTYIYVASGEIYGGEKTLRPLRELFPNFYTKEMLANDELKPLLPFSSRLAAIDYIVSDESDVFITNNNGNMAKILAGRRRYMGHKRTIRPNAKKLSALFMDREKMEWHTFAKKVKSCQRGFMGDPDEFKPGRGEFHEYPQACICQRPFSYDKASATDDEEEDNIPEEVHNNTSPGHGHLSSADNERDEVFPDYSCKETDQHIAFGLDPLSGPEVFTWADSTPESRLLGLPLYLKRNHQHTKRLTSQRVSNFTRGTFPLFHLSIFMNHLRSFSSPLTLTLSSLFPQVFSRRTTLNLQIDIPPDNAIVARKLRKLGSILGALVNVRSMGKMFTVLVVFFSLLSLLPFPSESAVSSVDLGSEWVKVAVVNLKRGQSPISVAINEMSKRKSPALVAFHSGDRLLGEEAAGITARYPNKVYSQLRDMVGKPFKHVKNFIDSVYLPFDIVEDSRGAVGIKIDDGATVYSVEELLAMILGYGSDLAEFHAKIPVKDMVVSVPPYFGQAERRGLIQASQLAGVNVLSLVHEHSGAALQYGIDKDFSNGSRHVIFYDMGSSSTYAALVYYSAYSEKEFGKNVSVNQFQVKDVRWDSGLGGQSMEMRLVEYFADEFNKQLGNGVDVRKFPKAMAKLKKQVKRTKEILSANTAAPISVESLHDDRDFRSTISREKFEELCKDLWERSLTPLKDVLKHSGLKIDDIYAVELIGGATRVPKLQSTIQEFIGKQDLDKHLDADEAIVLGSALHAANLSDGIKLKRRLGIVDGSPYGFLFELEGPNVKKDESTKQQLVPRMKKLPSKMFRSFVLDKDFDVSLAYESEDILPPGVTSPVFAQYSVSGLADATEKYSSRNLSAPIKANLHFSLSRSGILSLDRGDAVIEITEWVEVPKKNVTVDNNTTSTTGNASTGVASDENSQENKEELQADPENSTASNTTTEEPAVVDLGTEKKLKKRTFRVPLKVVEKTVGPGAPFTKESLAEAKIKLEALDKKDRERRRTAELKNNLESYVYATKEKLETPEFEKVSTQEERKAFVEKLDEVQDWLYMDGEDANATEFQDRLDSLKAIGSPISLRSEELTARPVAVEYAQKYLTEVKEIIKEWETNKTWLPKKKTDEVSKEAEKVKSWLEKNEAKQKKTALWSKLVFTSDEVYAKVFTLQDKVTKVNRIPKPKPKIEKATKKENTTKEEEQSKSSDSPNSSESANEEEGSHQEL</sequence>
<accession>A0A8X7NUV2</accession>
<dbReference type="OrthoDB" id="10262720at2759"/>
<dbReference type="InterPro" id="IPR024709">
    <property type="entry name" value="FucosylTrfase_pln"/>
</dbReference>
<keyword evidence="12" id="KW-1133">Transmembrane helix</keyword>
<comment type="caution">
    <text evidence="13">The sequence shown here is derived from an EMBL/GenBank/DDBJ whole genome shotgun (WGS) entry which is preliminary data.</text>
</comment>
<dbReference type="CDD" id="cd10230">
    <property type="entry name" value="ASKHA_NBD_HSP70_HYOU1"/>
    <property type="match status" value="1"/>
</dbReference>
<feature type="region of interest" description="Disordered" evidence="11">
    <location>
        <begin position="517"/>
        <end position="546"/>
    </location>
</feature>
<dbReference type="FunFam" id="2.60.34.10:FF:000017">
    <property type="entry name" value="Heat shock 70 kDa protein 17"/>
    <property type="match status" value="1"/>
</dbReference>
<feature type="transmembrane region" description="Helical" evidence="12">
    <location>
        <begin position="49"/>
        <end position="75"/>
    </location>
</feature>
<evidence type="ECO:0000256" key="4">
    <source>
        <dbReference type="ARBA" id="ARBA00022741"/>
    </source>
</evidence>
<dbReference type="SUPFAM" id="SSF100934">
    <property type="entry name" value="Heat shock protein 70kD (HSP70), C-terminal subdomain"/>
    <property type="match status" value="1"/>
</dbReference>
<feature type="compositionally biased region" description="Low complexity" evidence="11">
    <location>
        <begin position="1248"/>
        <end position="1266"/>
    </location>
</feature>
<evidence type="ECO:0000313" key="13">
    <source>
        <dbReference type="EMBL" id="KAG2239052.1"/>
    </source>
</evidence>
<keyword evidence="7" id="KW-0294">Fucose metabolism</keyword>
<evidence type="ECO:0000256" key="2">
    <source>
        <dbReference type="ARBA" id="ARBA00022676"/>
    </source>
</evidence>
<evidence type="ECO:0000256" key="12">
    <source>
        <dbReference type="SAM" id="Phobius"/>
    </source>
</evidence>
<dbReference type="Gene3D" id="3.90.640.10">
    <property type="entry name" value="Actin, Chain A, domain 4"/>
    <property type="match status" value="1"/>
</dbReference>
<evidence type="ECO:0000256" key="7">
    <source>
        <dbReference type="ARBA" id="ARBA00023253"/>
    </source>
</evidence>
<feature type="compositionally biased region" description="Low complexity" evidence="11">
    <location>
        <begin position="1546"/>
        <end position="1555"/>
    </location>
</feature>
<keyword evidence="6" id="KW-0143">Chaperone</keyword>
<dbReference type="PANTHER" id="PTHR31818">
    <property type="entry name" value="O-FUCOSYLTRANSFERASE 16"/>
    <property type="match status" value="1"/>
</dbReference>
<dbReference type="PRINTS" id="PR00301">
    <property type="entry name" value="HEATSHOCK70"/>
</dbReference>
<evidence type="ECO:0000256" key="1">
    <source>
        <dbReference type="ARBA" id="ARBA00007737"/>
    </source>
</evidence>
<keyword evidence="8" id="KW-0119">Carbohydrate metabolism</keyword>
<dbReference type="FunFam" id="3.30.30.30:FF:000012">
    <property type="entry name" value="Heat shock 70 kDa protein 17"/>
    <property type="match status" value="1"/>
</dbReference>
<dbReference type="Proteomes" id="UP000886595">
    <property type="component" value="Unassembled WGS sequence"/>
</dbReference>
<dbReference type="Pfam" id="PF00012">
    <property type="entry name" value="HSP70"/>
    <property type="match status" value="1"/>
</dbReference>
<feature type="compositionally biased region" description="Acidic residues" evidence="11">
    <location>
        <begin position="519"/>
        <end position="528"/>
    </location>
</feature>
<comment type="similarity">
    <text evidence="10">Belongs to the heat shock protein 70 (TC 1.A.33) family. HSP110/SSE subfamily.</text>
</comment>
<feature type="region of interest" description="Disordered" evidence="11">
    <location>
        <begin position="1519"/>
        <end position="1566"/>
    </location>
</feature>
<dbReference type="Gene3D" id="2.60.34.10">
    <property type="entry name" value="Substrate Binding Domain Of DNAk, Chain A, domain 1"/>
    <property type="match status" value="1"/>
</dbReference>
<evidence type="ECO:0000256" key="11">
    <source>
        <dbReference type="SAM" id="MobiDB-lite"/>
    </source>
</evidence>
<feature type="compositionally biased region" description="Low complexity" evidence="11">
    <location>
        <begin position="1281"/>
        <end position="1294"/>
    </location>
</feature>
<dbReference type="InterPro" id="IPR029048">
    <property type="entry name" value="HSP70_C_sf"/>
</dbReference>
<proteinExistence type="inferred from homology"/>
<gene>
    <name evidence="13" type="ORF">Bca52824_089912</name>
</gene>
<dbReference type="Gene3D" id="3.30.420.40">
    <property type="match status" value="2"/>
</dbReference>
<dbReference type="FunFam" id="1.20.1270.10:FF:000002">
    <property type="entry name" value="Heat shock 70 kDa protein 4"/>
    <property type="match status" value="1"/>
</dbReference>
<dbReference type="Pfam" id="PF10250">
    <property type="entry name" value="O-FucT"/>
    <property type="match status" value="1"/>
</dbReference>
<dbReference type="InterPro" id="IPR013126">
    <property type="entry name" value="Hsp_70_fam"/>
</dbReference>
<dbReference type="GO" id="GO:0005524">
    <property type="term" value="F:ATP binding"/>
    <property type="evidence" value="ECO:0007669"/>
    <property type="project" value="UniProtKB-KW"/>
</dbReference>
<keyword evidence="12" id="KW-0472">Membrane</keyword>
<evidence type="ECO:0000256" key="9">
    <source>
        <dbReference type="ARBA" id="ARBA00030350"/>
    </source>
</evidence>
<protein>
    <recommendedName>
        <fullName evidence="9">O-fucosyltransferase family protein</fullName>
    </recommendedName>
</protein>
<keyword evidence="4" id="KW-0547">Nucleotide-binding</keyword>
<dbReference type="InterPro" id="IPR029047">
    <property type="entry name" value="HSP70_peptide-bd_sf"/>
</dbReference>
<dbReference type="CDD" id="cd11299">
    <property type="entry name" value="O-FucT_plant"/>
    <property type="match status" value="1"/>
</dbReference>
<dbReference type="GO" id="GO:0006004">
    <property type="term" value="P:fucose metabolic process"/>
    <property type="evidence" value="ECO:0007669"/>
    <property type="project" value="UniProtKB-KW"/>
</dbReference>
<evidence type="ECO:0000256" key="10">
    <source>
        <dbReference type="ARBA" id="ARBA00061090"/>
    </source>
</evidence>
<comment type="similarity">
    <text evidence="1">Belongs to the glycosyltransferase GT106 family.</text>
</comment>
<organism evidence="13 14">
    <name type="scientific">Brassica carinata</name>
    <name type="common">Ethiopian mustard</name>
    <name type="synonym">Abyssinian cabbage</name>
    <dbReference type="NCBI Taxonomy" id="52824"/>
    <lineage>
        <taxon>Eukaryota</taxon>
        <taxon>Viridiplantae</taxon>
        <taxon>Streptophyta</taxon>
        <taxon>Embryophyta</taxon>
        <taxon>Tracheophyta</taxon>
        <taxon>Spermatophyta</taxon>
        <taxon>Magnoliopsida</taxon>
        <taxon>eudicotyledons</taxon>
        <taxon>Gunneridae</taxon>
        <taxon>Pentapetalae</taxon>
        <taxon>rosids</taxon>
        <taxon>malvids</taxon>
        <taxon>Brassicales</taxon>
        <taxon>Brassicaceae</taxon>
        <taxon>Brassiceae</taxon>
        <taxon>Brassica</taxon>
    </lineage>
</organism>
<dbReference type="InterPro" id="IPR043129">
    <property type="entry name" value="ATPase_NBD"/>
</dbReference>
<keyword evidence="5" id="KW-0067">ATP-binding</keyword>
<dbReference type="PANTHER" id="PTHR31818:SF3">
    <property type="entry name" value="O-FUCOSYLTRANSFERASE 29"/>
    <property type="match status" value="1"/>
</dbReference>
<evidence type="ECO:0000256" key="8">
    <source>
        <dbReference type="ARBA" id="ARBA00023277"/>
    </source>
</evidence>
<keyword evidence="2" id="KW-0328">Glycosyltransferase</keyword>
<dbReference type="EMBL" id="JAAMPC010001604">
    <property type="protein sequence ID" value="KAG2239052.1"/>
    <property type="molecule type" value="Genomic_DNA"/>
</dbReference>
<dbReference type="GO" id="GO:0140662">
    <property type="term" value="F:ATP-dependent protein folding chaperone"/>
    <property type="evidence" value="ECO:0007669"/>
    <property type="project" value="InterPro"/>
</dbReference>
<dbReference type="SUPFAM" id="SSF53067">
    <property type="entry name" value="Actin-like ATPase domain"/>
    <property type="match status" value="2"/>
</dbReference>
<keyword evidence="3" id="KW-0808">Transferase</keyword>
<dbReference type="GO" id="GO:0016757">
    <property type="term" value="F:glycosyltransferase activity"/>
    <property type="evidence" value="ECO:0007669"/>
    <property type="project" value="UniProtKB-KW"/>
</dbReference>